<gene>
    <name evidence="2" type="ORF">PAC_03938</name>
</gene>
<dbReference type="AlphaFoldDB" id="A0A1L7WMQ9"/>
<accession>A0A1L7WMQ9</accession>
<organism evidence="2 3">
    <name type="scientific">Phialocephala subalpina</name>
    <dbReference type="NCBI Taxonomy" id="576137"/>
    <lineage>
        <taxon>Eukaryota</taxon>
        <taxon>Fungi</taxon>
        <taxon>Dikarya</taxon>
        <taxon>Ascomycota</taxon>
        <taxon>Pezizomycotina</taxon>
        <taxon>Leotiomycetes</taxon>
        <taxon>Helotiales</taxon>
        <taxon>Mollisiaceae</taxon>
        <taxon>Phialocephala</taxon>
        <taxon>Phialocephala fortinii species complex</taxon>
    </lineage>
</organism>
<keyword evidence="3" id="KW-1185">Reference proteome</keyword>
<keyword evidence="2" id="KW-0378">Hydrolase</keyword>
<sequence length="340" mass="38600">MLGFMFNMISTFFASFLRRYFDRVPKVSWSQRSKQPSLEFEPPKTIPSRSFLSKIPSNSWDSHMHVIDPQGFPLSQDAQYVPKTHLLSSALAFEKTVSVRNIVLVQPSIYGYDNSCLLSALCRLGPSRARGIVTLDPKKMCVKTLEEWHEMGVRGVRVNLQSVGRTMEKGELEEALRKYADVIRPFGWVLQLYVPLGTVTELERIIPTLGIRVVFDHFGHPALPPVSEEEKGRGFDPYLLPGFASLVKLLEEGSTYVKMSAPYRISKSAGYQDLEPFAKELLRVAGKKRVVFATDWPHTRFEGLDIKPFVKQVTGWCEGDEVLIERVFKGNAEDLWGVVR</sequence>
<dbReference type="InterPro" id="IPR032466">
    <property type="entry name" value="Metal_Hydrolase"/>
</dbReference>
<dbReference type="PANTHER" id="PTHR35563">
    <property type="entry name" value="BARREL METAL-DEPENDENT HYDROLASE, PUTATIVE (AFU_ORTHOLOGUE AFUA_1G16240)-RELATED"/>
    <property type="match status" value="1"/>
</dbReference>
<dbReference type="PANTHER" id="PTHR35563:SF2">
    <property type="entry name" value="BARREL METAL-DEPENDENT HYDROLASE, PUTATIVE (AFU_ORTHOLOGUE AFUA_1G16240)-RELATED"/>
    <property type="match status" value="1"/>
</dbReference>
<dbReference type="EMBL" id="FJOG01000004">
    <property type="protein sequence ID" value="CZR54055.1"/>
    <property type="molecule type" value="Genomic_DNA"/>
</dbReference>
<proteinExistence type="predicted"/>
<name>A0A1L7WMQ9_9HELO</name>
<feature type="domain" description="Amidohydrolase-related" evidence="1">
    <location>
        <begin position="60"/>
        <end position="337"/>
    </location>
</feature>
<dbReference type="OrthoDB" id="2135488at2759"/>
<dbReference type="InterPro" id="IPR052358">
    <property type="entry name" value="Aro_Compnd_Degr_Hydrolases"/>
</dbReference>
<reference evidence="2 3" key="1">
    <citation type="submission" date="2016-03" db="EMBL/GenBank/DDBJ databases">
        <authorList>
            <person name="Ploux O."/>
        </authorList>
    </citation>
    <scope>NUCLEOTIDE SEQUENCE [LARGE SCALE GENOMIC DNA]</scope>
    <source>
        <strain evidence="2 3">UAMH 11012</strain>
    </source>
</reference>
<dbReference type="SUPFAM" id="SSF51556">
    <property type="entry name" value="Metallo-dependent hydrolases"/>
    <property type="match status" value="1"/>
</dbReference>
<dbReference type="InterPro" id="IPR006680">
    <property type="entry name" value="Amidohydro-rel"/>
</dbReference>
<dbReference type="Proteomes" id="UP000184330">
    <property type="component" value="Unassembled WGS sequence"/>
</dbReference>
<evidence type="ECO:0000259" key="1">
    <source>
        <dbReference type="Pfam" id="PF04909"/>
    </source>
</evidence>
<evidence type="ECO:0000313" key="2">
    <source>
        <dbReference type="EMBL" id="CZR54055.1"/>
    </source>
</evidence>
<evidence type="ECO:0000313" key="3">
    <source>
        <dbReference type="Proteomes" id="UP000184330"/>
    </source>
</evidence>
<protein>
    <submittedName>
        <fullName evidence="2">Related to TIM barrel metal-dependent hydrolase</fullName>
    </submittedName>
</protein>
<dbReference type="GO" id="GO:0016787">
    <property type="term" value="F:hydrolase activity"/>
    <property type="evidence" value="ECO:0007669"/>
    <property type="project" value="UniProtKB-KW"/>
</dbReference>
<dbReference type="Gene3D" id="3.20.20.140">
    <property type="entry name" value="Metal-dependent hydrolases"/>
    <property type="match status" value="1"/>
</dbReference>
<dbReference type="Pfam" id="PF04909">
    <property type="entry name" value="Amidohydro_2"/>
    <property type="match status" value="1"/>
</dbReference>